<evidence type="ECO:0000313" key="1">
    <source>
        <dbReference type="EMBL" id="MCR1899656.1"/>
    </source>
</evidence>
<sequence>MDNGEKKKTYTSWQQDVEIGEDWAGLEDQLYLTGGNNYKQREEALKVAKRIQKKRES</sequence>
<name>A0AAE3L037_9FIRM</name>
<dbReference type="RefSeq" id="WP_257532239.1">
    <property type="nucleotide sequence ID" value="NZ_JANKAS010000012.1"/>
</dbReference>
<proteinExistence type="predicted"/>
<dbReference type="EMBL" id="JANKAS010000012">
    <property type="protein sequence ID" value="MCR1899656.1"/>
    <property type="molecule type" value="Genomic_DNA"/>
</dbReference>
<dbReference type="Proteomes" id="UP001205748">
    <property type="component" value="Unassembled WGS sequence"/>
</dbReference>
<comment type="caution">
    <text evidence="1">The sequence shown here is derived from an EMBL/GenBank/DDBJ whole genome shotgun (WGS) entry which is preliminary data.</text>
</comment>
<dbReference type="AlphaFoldDB" id="A0AAE3L037"/>
<evidence type="ECO:0000313" key="2">
    <source>
        <dbReference type="Proteomes" id="UP001205748"/>
    </source>
</evidence>
<keyword evidence="2" id="KW-1185">Reference proteome</keyword>
<accession>A0AAE3L037</accession>
<gene>
    <name evidence="1" type="ORF">NSA47_11785</name>
</gene>
<protein>
    <submittedName>
        <fullName evidence="1">Uncharacterized protein</fullName>
    </submittedName>
</protein>
<organism evidence="1 2">
    <name type="scientific">Irregularibacter muris</name>
    <dbReference type="NCBI Taxonomy" id="1796619"/>
    <lineage>
        <taxon>Bacteria</taxon>
        <taxon>Bacillati</taxon>
        <taxon>Bacillota</taxon>
        <taxon>Clostridia</taxon>
        <taxon>Eubacteriales</taxon>
        <taxon>Eubacteriaceae</taxon>
        <taxon>Irregularibacter</taxon>
    </lineage>
</organism>
<reference evidence="1" key="1">
    <citation type="submission" date="2022-07" db="EMBL/GenBank/DDBJ databases">
        <title>Enhanced cultured diversity of the mouse gut microbiota enables custom-made synthetic communities.</title>
        <authorList>
            <person name="Afrizal A."/>
        </authorList>
    </citation>
    <scope>NUCLEOTIDE SEQUENCE</scope>
    <source>
        <strain evidence="1">DSM 28593</strain>
    </source>
</reference>